<dbReference type="AlphaFoldDB" id="A0A1I6YEB2"/>
<accession>A0A1I6YEB2</accession>
<dbReference type="InterPro" id="IPR000489">
    <property type="entry name" value="Pterin-binding_dom"/>
</dbReference>
<dbReference type="PROSITE" id="PS50972">
    <property type="entry name" value="PTERIN_BINDING"/>
    <property type="match status" value="1"/>
</dbReference>
<evidence type="ECO:0000256" key="2">
    <source>
        <dbReference type="ARBA" id="ARBA00001946"/>
    </source>
</evidence>
<keyword evidence="10 12" id="KW-0289">Folate biosynthesis</keyword>
<gene>
    <name evidence="14" type="ORF">SAMN05216236_102166</name>
</gene>
<evidence type="ECO:0000256" key="5">
    <source>
        <dbReference type="ARBA" id="ARBA00012458"/>
    </source>
</evidence>
<evidence type="ECO:0000256" key="12">
    <source>
        <dbReference type="RuleBase" id="RU361205"/>
    </source>
</evidence>
<feature type="domain" description="Pterin-binding" evidence="13">
    <location>
        <begin position="72"/>
        <end position="326"/>
    </location>
</feature>
<evidence type="ECO:0000256" key="7">
    <source>
        <dbReference type="ARBA" id="ARBA00022679"/>
    </source>
</evidence>
<dbReference type="UniPathway" id="UPA00077">
    <property type="reaction ID" value="UER00156"/>
</dbReference>
<dbReference type="Gene3D" id="3.20.20.20">
    <property type="entry name" value="Dihydropteroate synthase-like"/>
    <property type="match status" value="1"/>
</dbReference>
<evidence type="ECO:0000256" key="8">
    <source>
        <dbReference type="ARBA" id="ARBA00022723"/>
    </source>
</evidence>
<keyword evidence="8 12" id="KW-0479">Metal-binding</keyword>
<keyword evidence="15" id="KW-1185">Reference proteome</keyword>
<dbReference type="CDD" id="cd00739">
    <property type="entry name" value="DHPS"/>
    <property type="match status" value="1"/>
</dbReference>
<dbReference type="GO" id="GO:0046872">
    <property type="term" value="F:metal ion binding"/>
    <property type="evidence" value="ECO:0007669"/>
    <property type="project" value="UniProtKB-KW"/>
</dbReference>
<comment type="function">
    <text evidence="12">Catalyzes the condensation of para-aminobenzoate (pABA) with 6-hydroxymethyl-7,8-dihydropterin diphosphate (DHPt-PP) to form 7,8-dihydropteroate (H2Pte), the immediate precursor of folate derivatives.</text>
</comment>
<keyword evidence="9 12" id="KW-0460">Magnesium</keyword>
<evidence type="ECO:0000256" key="11">
    <source>
        <dbReference type="ARBA" id="ARBA00030193"/>
    </source>
</evidence>
<comment type="pathway">
    <text evidence="3 12">Cofactor biosynthesis; tetrahydrofolate biosynthesis; 7,8-dihydrofolate from 2-amino-4-hydroxy-6-hydroxymethyl-7,8-dihydropteridine diphosphate and 4-aminobenzoate: step 1/2.</text>
</comment>
<evidence type="ECO:0000256" key="9">
    <source>
        <dbReference type="ARBA" id="ARBA00022842"/>
    </source>
</evidence>
<evidence type="ECO:0000259" key="13">
    <source>
        <dbReference type="PROSITE" id="PS50972"/>
    </source>
</evidence>
<dbReference type="GO" id="GO:0046654">
    <property type="term" value="P:tetrahydrofolate biosynthetic process"/>
    <property type="evidence" value="ECO:0007669"/>
    <property type="project" value="UniProtKB-UniPathway"/>
</dbReference>
<evidence type="ECO:0000256" key="3">
    <source>
        <dbReference type="ARBA" id="ARBA00004763"/>
    </source>
</evidence>
<protein>
    <recommendedName>
        <fullName evidence="6 12">Dihydropteroate synthase</fullName>
        <shortName evidence="12">DHPS</shortName>
        <ecNumber evidence="5 12">2.5.1.15</ecNumber>
    </recommendedName>
    <alternativeName>
        <fullName evidence="11 12">Dihydropteroate pyrophosphorylase</fullName>
    </alternativeName>
</protein>
<dbReference type="PROSITE" id="PS00793">
    <property type="entry name" value="DHPS_2"/>
    <property type="match status" value="1"/>
</dbReference>
<dbReference type="Pfam" id="PF00809">
    <property type="entry name" value="Pterin_bind"/>
    <property type="match status" value="1"/>
</dbReference>
<evidence type="ECO:0000313" key="15">
    <source>
        <dbReference type="Proteomes" id="UP000182466"/>
    </source>
</evidence>
<dbReference type="RefSeq" id="WP_027260604.1">
    <property type="nucleotide sequence ID" value="NZ_FPAW01000002.1"/>
</dbReference>
<evidence type="ECO:0000313" key="14">
    <source>
        <dbReference type="EMBL" id="SFT48742.1"/>
    </source>
</evidence>
<dbReference type="eggNOG" id="COG0294">
    <property type="taxonomic scope" value="Bacteria"/>
</dbReference>
<dbReference type="PROSITE" id="PS00792">
    <property type="entry name" value="DHPS_1"/>
    <property type="match status" value="1"/>
</dbReference>
<evidence type="ECO:0000256" key="10">
    <source>
        <dbReference type="ARBA" id="ARBA00022909"/>
    </source>
</evidence>
<dbReference type="PANTHER" id="PTHR20941:SF1">
    <property type="entry name" value="FOLIC ACID SYNTHESIS PROTEIN FOL1"/>
    <property type="match status" value="1"/>
</dbReference>
<dbReference type="EMBL" id="FPAW01000002">
    <property type="protein sequence ID" value="SFT48742.1"/>
    <property type="molecule type" value="Genomic_DNA"/>
</dbReference>
<dbReference type="NCBIfam" id="TIGR01496">
    <property type="entry name" value="DHPS"/>
    <property type="match status" value="1"/>
</dbReference>
<comment type="catalytic activity">
    <reaction evidence="1">
        <text>(7,8-dihydropterin-6-yl)methyl diphosphate + 4-aminobenzoate = 7,8-dihydropteroate + diphosphate</text>
        <dbReference type="Rhea" id="RHEA:19949"/>
        <dbReference type="ChEBI" id="CHEBI:17836"/>
        <dbReference type="ChEBI" id="CHEBI:17839"/>
        <dbReference type="ChEBI" id="CHEBI:33019"/>
        <dbReference type="ChEBI" id="CHEBI:72950"/>
        <dbReference type="EC" id="2.5.1.15"/>
    </reaction>
</comment>
<dbReference type="GO" id="GO:0004156">
    <property type="term" value="F:dihydropteroate synthase activity"/>
    <property type="evidence" value="ECO:0007669"/>
    <property type="project" value="UniProtKB-EC"/>
</dbReference>
<dbReference type="FunFam" id="3.20.20.20:FF:000006">
    <property type="entry name" value="Dihydropteroate synthase"/>
    <property type="match status" value="1"/>
</dbReference>
<comment type="similarity">
    <text evidence="4 12">Belongs to the DHPS family.</text>
</comment>
<dbReference type="GO" id="GO:0046656">
    <property type="term" value="P:folic acid biosynthetic process"/>
    <property type="evidence" value="ECO:0007669"/>
    <property type="project" value="UniProtKB-KW"/>
</dbReference>
<evidence type="ECO:0000256" key="1">
    <source>
        <dbReference type="ARBA" id="ARBA00000012"/>
    </source>
</evidence>
<proteinExistence type="inferred from homology"/>
<sequence length="332" mass="34733">MSVYARPLVQHGAVRPEGAAFLAGGPLWFTHVELLDRDAPPRIVGADDLPAAVAARLVTPRAPIAGLDMAAPQIMGILNVTPDSFSDGGVHFDPEIARRAALEMVGQGAAMIDVGGESTRPGAQAVPEETEIARTAPVIRAIGNASAVPISIDTRKAAVARSALDAGAVLVNDVSGLTHDAMLAPLCSARQVPVCVMHAQGDPATMQQDPRYDDVLLDVYDFLDRQVTALVGHGIVRARIVVDPGIGFGKTQAHNLTLLRNISLFHGLGCPILLGVSRKRFIGTIGEAPQADGRVPGSIAVGLAGLAQGVQILRVHDVAETAQAVRLWMATR</sequence>
<dbReference type="EC" id="2.5.1.15" evidence="5 12"/>
<dbReference type="Proteomes" id="UP000182466">
    <property type="component" value="Unassembled WGS sequence"/>
</dbReference>
<organism evidence="14 15">
    <name type="scientific">Sedimentitalea nanhaiensis</name>
    <dbReference type="NCBI Taxonomy" id="999627"/>
    <lineage>
        <taxon>Bacteria</taxon>
        <taxon>Pseudomonadati</taxon>
        <taxon>Pseudomonadota</taxon>
        <taxon>Alphaproteobacteria</taxon>
        <taxon>Rhodobacterales</taxon>
        <taxon>Paracoccaceae</taxon>
        <taxon>Sedimentitalea</taxon>
    </lineage>
</organism>
<dbReference type="InterPro" id="IPR045031">
    <property type="entry name" value="DHP_synth-like"/>
</dbReference>
<dbReference type="OrthoDB" id="9811744at2"/>
<dbReference type="GO" id="GO:0005829">
    <property type="term" value="C:cytosol"/>
    <property type="evidence" value="ECO:0007669"/>
    <property type="project" value="TreeGrafter"/>
</dbReference>
<evidence type="ECO:0000256" key="6">
    <source>
        <dbReference type="ARBA" id="ARBA00016919"/>
    </source>
</evidence>
<dbReference type="SUPFAM" id="SSF51717">
    <property type="entry name" value="Dihydropteroate synthetase-like"/>
    <property type="match status" value="1"/>
</dbReference>
<evidence type="ECO:0000256" key="4">
    <source>
        <dbReference type="ARBA" id="ARBA00009503"/>
    </source>
</evidence>
<keyword evidence="7 12" id="KW-0808">Transferase</keyword>
<dbReference type="STRING" id="999627.SAMN05216236_102166"/>
<name>A0A1I6YEB2_9RHOB</name>
<dbReference type="InterPro" id="IPR011005">
    <property type="entry name" value="Dihydropteroate_synth-like_sf"/>
</dbReference>
<comment type="cofactor">
    <cofactor evidence="2 12">
        <name>Mg(2+)</name>
        <dbReference type="ChEBI" id="CHEBI:18420"/>
    </cofactor>
</comment>
<dbReference type="InterPro" id="IPR006390">
    <property type="entry name" value="DHP_synth_dom"/>
</dbReference>
<reference evidence="14 15" key="1">
    <citation type="submission" date="2016-10" db="EMBL/GenBank/DDBJ databases">
        <authorList>
            <person name="de Groot N.N."/>
        </authorList>
    </citation>
    <scope>NUCLEOTIDE SEQUENCE [LARGE SCALE GENOMIC DNA]</scope>
    <source>
        <strain evidence="14 15">CGMCC 1.10959</strain>
    </source>
</reference>
<dbReference type="PANTHER" id="PTHR20941">
    <property type="entry name" value="FOLATE SYNTHESIS PROTEINS"/>
    <property type="match status" value="1"/>
</dbReference>